<keyword evidence="2" id="KW-1185">Reference proteome</keyword>
<dbReference type="EMBL" id="AWUE01021147">
    <property type="protein sequence ID" value="OMO63165.1"/>
    <property type="molecule type" value="Genomic_DNA"/>
</dbReference>
<dbReference type="AlphaFoldDB" id="A0A1R3GYH6"/>
<name>A0A1R3GYH6_9ROSI</name>
<comment type="caution">
    <text evidence="1">The sequence shown here is derived from an EMBL/GenBank/DDBJ whole genome shotgun (WGS) entry which is preliminary data.</text>
</comment>
<dbReference type="Proteomes" id="UP000187203">
    <property type="component" value="Unassembled WGS sequence"/>
</dbReference>
<evidence type="ECO:0000313" key="1">
    <source>
        <dbReference type="EMBL" id="OMO63165.1"/>
    </source>
</evidence>
<gene>
    <name evidence="1" type="ORF">COLO4_32697</name>
</gene>
<reference evidence="2" key="1">
    <citation type="submission" date="2013-09" db="EMBL/GenBank/DDBJ databases">
        <title>Corchorus olitorius genome sequencing.</title>
        <authorList>
            <person name="Alam M."/>
            <person name="Haque M.S."/>
            <person name="Islam M.S."/>
            <person name="Emdad E.M."/>
            <person name="Islam M.M."/>
            <person name="Ahmed B."/>
            <person name="Halim A."/>
            <person name="Hossen Q.M.M."/>
            <person name="Hossain M.Z."/>
            <person name="Ahmed R."/>
            <person name="Khan M.M."/>
            <person name="Islam R."/>
            <person name="Rashid M.M."/>
            <person name="Khan S.A."/>
            <person name="Rahman M.S."/>
            <person name="Alam M."/>
            <person name="Yahiya A.S."/>
            <person name="Khan M.S."/>
            <person name="Azam M.S."/>
            <person name="Haque T."/>
            <person name="Lashkar M.Z.H."/>
            <person name="Akhand A.I."/>
            <person name="Morshed G."/>
            <person name="Roy S."/>
            <person name="Uddin K.S."/>
            <person name="Rabeya T."/>
            <person name="Hossain A.S."/>
            <person name="Chowdhury A."/>
            <person name="Snigdha A.R."/>
            <person name="Mortoza M.S."/>
            <person name="Matin S.A."/>
            <person name="Hoque S.M.E."/>
            <person name="Islam M.K."/>
            <person name="Roy D.K."/>
            <person name="Haider R."/>
            <person name="Moosa M.M."/>
            <person name="Elias S.M."/>
            <person name="Hasan A.M."/>
            <person name="Jahan S."/>
            <person name="Shafiuddin M."/>
            <person name="Mahmood N."/>
            <person name="Shommy N.S."/>
        </authorList>
    </citation>
    <scope>NUCLEOTIDE SEQUENCE [LARGE SCALE GENOMIC DNA]</scope>
    <source>
        <strain evidence="2">cv. O-4</strain>
    </source>
</reference>
<accession>A0A1R3GYH6</accession>
<protein>
    <submittedName>
        <fullName evidence="1">Uncharacterized protein</fullName>
    </submittedName>
</protein>
<organism evidence="1 2">
    <name type="scientific">Corchorus olitorius</name>
    <dbReference type="NCBI Taxonomy" id="93759"/>
    <lineage>
        <taxon>Eukaryota</taxon>
        <taxon>Viridiplantae</taxon>
        <taxon>Streptophyta</taxon>
        <taxon>Embryophyta</taxon>
        <taxon>Tracheophyta</taxon>
        <taxon>Spermatophyta</taxon>
        <taxon>Magnoliopsida</taxon>
        <taxon>eudicotyledons</taxon>
        <taxon>Gunneridae</taxon>
        <taxon>Pentapetalae</taxon>
        <taxon>rosids</taxon>
        <taxon>malvids</taxon>
        <taxon>Malvales</taxon>
        <taxon>Malvaceae</taxon>
        <taxon>Grewioideae</taxon>
        <taxon>Apeibeae</taxon>
        <taxon>Corchorus</taxon>
    </lineage>
</organism>
<evidence type="ECO:0000313" key="2">
    <source>
        <dbReference type="Proteomes" id="UP000187203"/>
    </source>
</evidence>
<proteinExistence type="predicted"/>
<sequence>MAGTLAALATMGLSKIALTGKNHGKEKTWQ</sequence>